<accession>A0A3M8D0P5</accession>
<feature type="transmembrane region" description="Helical" evidence="1">
    <location>
        <begin position="181"/>
        <end position="201"/>
    </location>
</feature>
<feature type="transmembrane region" description="Helical" evidence="1">
    <location>
        <begin position="141"/>
        <end position="161"/>
    </location>
</feature>
<organism evidence="2 3">
    <name type="scientific">Brevibacillus fluminis</name>
    <dbReference type="NCBI Taxonomy" id="511487"/>
    <lineage>
        <taxon>Bacteria</taxon>
        <taxon>Bacillati</taxon>
        <taxon>Bacillota</taxon>
        <taxon>Bacilli</taxon>
        <taxon>Bacillales</taxon>
        <taxon>Paenibacillaceae</taxon>
        <taxon>Brevibacillus</taxon>
    </lineage>
</organism>
<evidence type="ECO:0000256" key="1">
    <source>
        <dbReference type="SAM" id="Phobius"/>
    </source>
</evidence>
<dbReference type="OrthoDB" id="2475620at2"/>
<protein>
    <submittedName>
        <fullName evidence="2">Uncharacterized protein</fullName>
    </submittedName>
</protein>
<dbReference type="Proteomes" id="UP000271031">
    <property type="component" value="Unassembled WGS sequence"/>
</dbReference>
<keyword evidence="1" id="KW-0472">Membrane</keyword>
<gene>
    <name evidence="2" type="ORF">EDM56_25165</name>
</gene>
<dbReference type="InterPro" id="IPR014617">
    <property type="entry name" value="YphA_Bacsu"/>
</dbReference>
<evidence type="ECO:0000313" key="2">
    <source>
        <dbReference type="EMBL" id="RNB81612.1"/>
    </source>
</evidence>
<dbReference type="RefSeq" id="WP_122920696.1">
    <property type="nucleotide sequence ID" value="NZ_RHHQ01000022.1"/>
</dbReference>
<feature type="transmembrane region" description="Helical" evidence="1">
    <location>
        <begin position="6"/>
        <end position="23"/>
    </location>
</feature>
<dbReference type="AlphaFoldDB" id="A0A3M8D0P5"/>
<dbReference type="EMBL" id="RHHQ01000022">
    <property type="protein sequence ID" value="RNB81612.1"/>
    <property type="molecule type" value="Genomic_DNA"/>
</dbReference>
<sequence>MNEGIAAMVVQWCLICLVWMGSYNRLLARFRLTQATTLAVLAACLLSAFSNWRMYVLPIEVNVSGTIVPMIISAWMWTCLVRPGQASYLAAAVITMTSVLFCIKRLFIWDPVLMFADETLILPLLLTVLVFLFARHAEEQVFLLFFSVTLFDISHSLSLWGKVTPFAIGSPFSQDVLWLSVLTWSLAWTVVAAIIHSRLVGSIKSKLQSHR</sequence>
<feature type="transmembrane region" description="Helical" evidence="1">
    <location>
        <begin position="35"/>
        <end position="55"/>
    </location>
</feature>
<dbReference type="Pfam" id="PF24124">
    <property type="entry name" value="YphA"/>
    <property type="match status" value="1"/>
</dbReference>
<feature type="transmembrane region" description="Helical" evidence="1">
    <location>
        <begin position="61"/>
        <end position="81"/>
    </location>
</feature>
<name>A0A3M8D0P5_9BACL</name>
<feature type="transmembrane region" description="Helical" evidence="1">
    <location>
        <begin position="113"/>
        <end position="134"/>
    </location>
</feature>
<reference evidence="2 3" key="1">
    <citation type="submission" date="2018-10" db="EMBL/GenBank/DDBJ databases">
        <title>Phylogenomics of Brevibacillus.</title>
        <authorList>
            <person name="Dunlap C."/>
        </authorList>
    </citation>
    <scope>NUCLEOTIDE SEQUENCE [LARGE SCALE GENOMIC DNA]</scope>
    <source>
        <strain evidence="2 3">JCM 15716</strain>
    </source>
</reference>
<keyword evidence="1" id="KW-1133">Transmembrane helix</keyword>
<proteinExistence type="predicted"/>
<keyword evidence="3" id="KW-1185">Reference proteome</keyword>
<keyword evidence="1" id="KW-0812">Transmembrane</keyword>
<feature type="transmembrane region" description="Helical" evidence="1">
    <location>
        <begin position="88"/>
        <end position="107"/>
    </location>
</feature>
<evidence type="ECO:0000313" key="3">
    <source>
        <dbReference type="Proteomes" id="UP000271031"/>
    </source>
</evidence>
<comment type="caution">
    <text evidence="2">The sequence shown here is derived from an EMBL/GenBank/DDBJ whole genome shotgun (WGS) entry which is preliminary data.</text>
</comment>